<sequence>MGRDPRVDEYIAGAADFARPILQHLRELAHRALPGAQEAIKWGMPHFLVSGKNVAGMAAFKAHCTFVIHGDGRQGDAMGQFGRITAISDLPDEAELAAKLAAARGRVEHQGTAVKQVRKPKPEIPMPNDFAAALAAAPAASAHYNAFSPSARRDYLEWITEAKTAATREKRMAQALEWIAEGKKRNWKYEKC</sequence>
<comment type="caution">
    <text evidence="2">The sequence shown here is derived from an EMBL/GenBank/DDBJ whole genome shotgun (WGS) entry which is preliminary data.</text>
</comment>
<dbReference type="AlphaFoldDB" id="A0A2K2G483"/>
<evidence type="ECO:0000259" key="1">
    <source>
        <dbReference type="Pfam" id="PF08818"/>
    </source>
</evidence>
<reference evidence="2 3" key="1">
    <citation type="submission" date="2016-05" db="EMBL/GenBank/DDBJ databases">
        <title>Complete genome sequence of Novosphingobium guangzhouense SA925(T).</title>
        <authorList>
            <person name="Sha S."/>
        </authorList>
    </citation>
    <scope>NUCLEOTIDE SEQUENCE [LARGE SCALE GENOMIC DNA]</scope>
    <source>
        <strain evidence="2 3">SA925</strain>
    </source>
</reference>
<dbReference type="Pfam" id="PF13376">
    <property type="entry name" value="OmdA"/>
    <property type="match status" value="1"/>
</dbReference>
<evidence type="ECO:0000313" key="3">
    <source>
        <dbReference type="Proteomes" id="UP000236327"/>
    </source>
</evidence>
<dbReference type="RefSeq" id="WP_103095050.1">
    <property type="nucleotide sequence ID" value="NZ_LYMM01000022.1"/>
</dbReference>
<protein>
    <recommendedName>
        <fullName evidence="1">YdhG-like domain-containing protein</fullName>
    </recommendedName>
</protein>
<dbReference type="OrthoDB" id="214150at2"/>
<dbReference type="Pfam" id="PF08818">
    <property type="entry name" value="DUF1801"/>
    <property type="match status" value="1"/>
</dbReference>
<gene>
    <name evidence="2" type="ORF">A8V01_14880</name>
</gene>
<dbReference type="Gene3D" id="3.90.1150.200">
    <property type="match status" value="1"/>
</dbReference>
<evidence type="ECO:0000313" key="2">
    <source>
        <dbReference type="EMBL" id="PNU05844.1"/>
    </source>
</evidence>
<dbReference type="EMBL" id="LYMM01000022">
    <property type="protein sequence ID" value="PNU05844.1"/>
    <property type="molecule type" value="Genomic_DNA"/>
</dbReference>
<organism evidence="2 3">
    <name type="scientific">Novosphingobium guangzhouense</name>
    <dbReference type="NCBI Taxonomy" id="1850347"/>
    <lineage>
        <taxon>Bacteria</taxon>
        <taxon>Pseudomonadati</taxon>
        <taxon>Pseudomonadota</taxon>
        <taxon>Alphaproteobacteria</taxon>
        <taxon>Sphingomonadales</taxon>
        <taxon>Sphingomonadaceae</taxon>
        <taxon>Novosphingobium</taxon>
    </lineage>
</organism>
<dbReference type="SUPFAM" id="SSF159888">
    <property type="entry name" value="YdhG-like"/>
    <property type="match status" value="1"/>
</dbReference>
<dbReference type="InterPro" id="IPR014922">
    <property type="entry name" value="YdhG-like"/>
</dbReference>
<dbReference type="Proteomes" id="UP000236327">
    <property type="component" value="Unassembled WGS sequence"/>
</dbReference>
<accession>A0A2K2G483</accession>
<proteinExistence type="predicted"/>
<name>A0A2K2G483_9SPHN</name>
<feature type="domain" description="YdhG-like" evidence="1">
    <location>
        <begin position="19"/>
        <end position="70"/>
    </location>
</feature>
<keyword evidence="3" id="KW-1185">Reference proteome</keyword>